<evidence type="ECO:0000256" key="3">
    <source>
        <dbReference type="ARBA" id="ARBA00012068"/>
    </source>
</evidence>
<evidence type="ECO:0000256" key="5">
    <source>
        <dbReference type="ARBA" id="ARBA00022498"/>
    </source>
</evidence>
<comment type="similarity">
    <text evidence="2">Belongs to the prephenate/arogenate dehydrogenase family.</text>
</comment>
<keyword evidence="8" id="KW-0057">Aromatic amino acid biosynthesis</keyword>
<organism evidence="12 13">
    <name type="scientific">Fodinisporobacter ferrooxydans</name>
    <dbReference type="NCBI Taxonomy" id="2901836"/>
    <lineage>
        <taxon>Bacteria</taxon>
        <taxon>Bacillati</taxon>
        <taxon>Bacillota</taxon>
        <taxon>Bacilli</taxon>
        <taxon>Bacillales</taxon>
        <taxon>Alicyclobacillaceae</taxon>
        <taxon>Fodinisporobacter</taxon>
    </lineage>
</organism>
<dbReference type="InterPro" id="IPR008927">
    <property type="entry name" value="6-PGluconate_DH-like_C_sf"/>
</dbReference>
<evidence type="ECO:0000256" key="1">
    <source>
        <dbReference type="ARBA" id="ARBA00005067"/>
    </source>
</evidence>
<dbReference type="EC" id="1.3.1.12" evidence="3"/>
<evidence type="ECO:0000256" key="2">
    <source>
        <dbReference type="ARBA" id="ARBA00007964"/>
    </source>
</evidence>
<feature type="domain" description="Prephenate/arogenate dehydrogenase" evidence="10">
    <location>
        <begin position="4"/>
        <end position="293"/>
    </location>
</feature>
<gene>
    <name evidence="12" type="ORF">LSG31_17775</name>
</gene>
<keyword evidence="5" id="KW-0827">Tyrosine biosynthesis</keyword>
<evidence type="ECO:0000313" key="12">
    <source>
        <dbReference type="EMBL" id="UOF89710.1"/>
    </source>
</evidence>
<protein>
    <recommendedName>
        <fullName evidence="4">Prephenate dehydrogenase</fullName>
        <ecNumber evidence="3">1.3.1.12</ecNumber>
    </recommendedName>
</protein>
<evidence type="ECO:0000256" key="7">
    <source>
        <dbReference type="ARBA" id="ARBA00023027"/>
    </source>
</evidence>
<dbReference type="PANTHER" id="PTHR21363">
    <property type="entry name" value="PREPHENATE DEHYDROGENASE"/>
    <property type="match status" value="1"/>
</dbReference>
<keyword evidence="8" id="KW-0028">Amino-acid biosynthesis</keyword>
<dbReference type="SUPFAM" id="SSF55021">
    <property type="entry name" value="ACT-like"/>
    <property type="match status" value="1"/>
</dbReference>
<dbReference type="InterPro" id="IPR046825">
    <property type="entry name" value="PDH_C"/>
</dbReference>
<evidence type="ECO:0000256" key="8">
    <source>
        <dbReference type="ARBA" id="ARBA00023141"/>
    </source>
</evidence>
<comment type="catalytic activity">
    <reaction evidence="9">
        <text>prephenate + NAD(+) = 3-(4-hydroxyphenyl)pyruvate + CO2 + NADH</text>
        <dbReference type="Rhea" id="RHEA:13869"/>
        <dbReference type="ChEBI" id="CHEBI:16526"/>
        <dbReference type="ChEBI" id="CHEBI:29934"/>
        <dbReference type="ChEBI" id="CHEBI:36242"/>
        <dbReference type="ChEBI" id="CHEBI:57540"/>
        <dbReference type="ChEBI" id="CHEBI:57945"/>
        <dbReference type="EC" id="1.3.1.12"/>
    </reaction>
</comment>
<evidence type="ECO:0000259" key="11">
    <source>
        <dbReference type="PROSITE" id="PS51671"/>
    </source>
</evidence>
<evidence type="ECO:0000256" key="4">
    <source>
        <dbReference type="ARBA" id="ARBA00016891"/>
    </source>
</evidence>
<dbReference type="Pfam" id="PF20463">
    <property type="entry name" value="PDH_C"/>
    <property type="match status" value="1"/>
</dbReference>
<dbReference type="InterPro" id="IPR046826">
    <property type="entry name" value="PDH_N"/>
</dbReference>
<dbReference type="InterPro" id="IPR045865">
    <property type="entry name" value="ACT-like_dom_sf"/>
</dbReference>
<dbReference type="InterPro" id="IPR003099">
    <property type="entry name" value="Prephen_DH"/>
</dbReference>
<dbReference type="Pfam" id="PF02153">
    <property type="entry name" value="PDH_N"/>
    <property type="match status" value="1"/>
</dbReference>
<comment type="pathway">
    <text evidence="1">Amino-acid biosynthesis; L-tyrosine biosynthesis; (4-hydroxyphenyl)pyruvate from prephenate (NAD(+) route): step 1/1.</text>
</comment>
<feature type="domain" description="ACT" evidence="11">
    <location>
        <begin position="298"/>
        <end position="372"/>
    </location>
</feature>
<keyword evidence="7" id="KW-0520">NAD</keyword>
<dbReference type="PROSITE" id="PS51176">
    <property type="entry name" value="PDH_ADH"/>
    <property type="match status" value="1"/>
</dbReference>
<dbReference type="InterPro" id="IPR050812">
    <property type="entry name" value="Preph/Arog_dehydrog"/>
</dbReference>
<accession>A0ABY4CGS5</accession>
<dbReference type="InterPro" id="IPR002912">
    <property type="entry name" value="ACT_dom"/>
</dbReference>
<dbReference type="EMBL" id="CP089291">
    <property type="protein sequence ID" value="UOF89710.1"/>
    <property type="molecule type" value="Genomic_DNA"/>
</dbReference>
<evidence type="ECO:0000313" key="13">
    <source>
        <dbReference type="Proteomes" id="UP000830167"/>
    </source>
</evidence>
<evidence type="ECO:0000259" key="10">
    <source>
        <dbReference type="PROSITE" id="PS51176"/>
    </source>
</evidence>
<evidence type="ECO:0000256" key="9">
    <source>
        <dbReference type="ARBA" id="ARBA00049260"/>
    </source>
</evidence>
<dbReference type="PROSITE" id="PS51671">
    <property type="entry name" value="ACT"/>
    <property type="match status" value="1"/>
</dbReference>
<keyword evidence="13" id="KW-1185">Reference proteome</keyword>
<dbReference type="Gene3D" id="3.40.50.720">
    <property type="entry name" value="NAD(P)-binding Rossmann-like Domain"/>
    <property type="match status" value="1"/>
</dbReference>
<dbReference type="PANTHER" id="PTHR21363:SF0">
    <property type="entry name" value="PREPHENATE DEHYDROGENASE [NADP(+)]"/>
    <property type="match status" value="1"/>
</dbReference>
<dbReference type="Pfam" id="PF01842">
    <property type="entry name" value="ACT"/>
    <property type="match status" value="1"/>
</dbReference>
<name>A0ABY4CGS5_9BACL</name>
<proteinExistence type="inferred from homology"/>
<sequence length="372" mass="40900">MIFRQLTVIGCGLIGGSLAVASRYYQLAERVVGTDVDPNMVQMAIDLHVIDEGTTDLPTAVKNADLIVIATPVKQTLSILKTLCDMPLQPGVIVTDVGGTKTDICAYAAQSMPETIEFIGGHPMAGSERSGVRAANERLFENAKYVLTPTAATNPESLQKLRQFIEGLRANVMILDPKLHDRVVGTISHLPHVLASTLVQFVSGFAEQEPLYAQLAAGGFRDVTRIASGNPDLWRDIMVTNADALDEIMTQFIAACTEIRNFVRGKQEHSLQAFFASAKDWRDALPVRRRGALPELYQCTVDVADRPGAIATVATLLAEKEINLRNIGIMESREDVNGQLVLQFHRLEEMEKAIELLQTMNFLVHKYDEEIG</sequence>
<dbReference type="Gene3D" id="1.10.3660.10">
    <property type="entry name" value="6-phosphogluconate dehydrogenase C-terminal like domain"/>
    <property type="match status" value="1"/>
</dbReference>
<dbReference type="SUPFAM" id="SSF51735">
    <property type="entry name" value="NAD(P)-binding Rossmann-fold domains"/>
    <property type="match status" value="1"/>
</dbReference>
<dbReference type="Proteomes" id="UP000830167">
    <property type="component" value="Chromosome"/>
</dbReference>
<evidence type="ECO:0000256" key="6">
    <source>
        <dbReference type="ARBA" id="ARBA00023002"/>
    </source>
</evidence>
<keyword evidence="6" id="KW-0560">Oxidoreductase</keyword>
<reference evidence="12" key="1">
    <citation type="submission" date="2021-12" db="EMBL/GenBank/DDBJ databases">
        <title>Alicyclobacillaceae gen. nov., sp. nov., isolated from chalcocite enrichment system.</title>
        <authorList>
            <person name="Jiang Z."/>
        </authorList>
    </citation>
    <scope>NUCLEOTIDE SEQUENCE</scope>
    <source>
        <strain evidence="12">MYW30-H2</strain>
    </source>
</reference>
<dbReference type="Gene3D" id="3.30.70.260">
    <property type="match status" value="1"/>
</dbReference>
<dbReference type="InterPro" id="IPR036291">
    <property type="entry name" value="NAD(P)-bd_dom_sf"/>
</dbReference>
<dbReference type="SUPFAM" id="SSF48179">
    <property type="entry name" value="6-phosphogluconate dehydrogenase C-terminal domain-like"/>
    <property type="match status" value="1"/>
</dbReference>